<accession>A0ABT1SB02</accession>
<protein>
    <submittedName>
        <fullName evidence="1">Aminoglycoside 6-adenylyltransferase</fullName>
    </submittedName>
</protein>
<evidence type="ECO:0000313" key="1">
    <source>
        <dbReference type="EMBL" id="MCQ4923644.1"/>
    </source>
</evidence>
<dbReference type="Proteomes" id="UP001524478">
    <property type="component" value="Unassembled WGS sequence"/>
</dbReference>
<keyword evidence="2" id="KW-1185">Reference proteome</keyword>
<name>A0ABT1SB02_9FIRM</name>
<reference evidence="1 2" key="1">
    <citation type="submission" date="2022-06" db="EMBL/GenBank/DDBJ databases">
        <title>Isolation of gut microbiota from human fecal samples.</title>
        <authorList>
            <person name="Pamer E.G."/>
            <person name="Barat B."/>
            <person name="Waligurski E."/>
            <person name="Medina S."/>
            <person name="Paddock L."/>
            <person name="Mostad J."/>
        </authorList>
    </citation>
    <scope>NUCLEOTIDE SEQUENCE [LARGE SCALE GENOMIC DNA]</scope>
    <source>
        <strain evidence="1 2">DFI.7.95</strain>
    </source>
</reference>
<comment type="caution">
    <text evidence="1">The sequence shown here is derived from an EMBL/GenBank/DDBJ whole genome shotgun (WGS) entry which is preliminary data.</text>
</comment>
<sequence>MRKENEVMKQILDFANSEDRVRAVMLNGSRVNPNAPKDIMQDYDIVFFITDIEDLSYKIDQSWISAFGELVIMQQNDFEDGAYIFLMQFKDGIRIDLSFQDIRRIEESVREDTLSKILLNKDDIELKLPRPNDSSHYVLKPSKKEFDELLNEAWWIQTYVAKGIWRDELPLAKYMFDVILMDCIRKLLSWYIGENHKWNVNVGKCGKWFKGYLSDEIYNDFISIYPTIDYEEMWQSLFRAGKFIRRIGEPLAEPLGYSYPIKDDINVTEYITKIKELPKDAKEFR</sequence>
<evidence type="ECO:0000313" key="2">
    <source>
        <dbReference type="Proteomes" id="UP001524478"/>
    </source>
</evidence>
<dbReference type="RefSeq" id="WP_216563114.1">
    <property type="nucleotide sequence ID" value="NZ_JAHLOH010000058.1"/>
</dbReference>
<proteinExistence type="predicted"/>
<gene>
    <name evidence="1" type="ORF">NE686_11130</name>
</gene>
<organism evidence="1 2">
    <name type="scientific">Tissierella carlieri</name>
    <dbReference type="NCBI Taxonomy" id="689904"/>
    <lineage>
        <taxon>Bacteria</taxon>
        <taxon>Bacillati</taxon>
        <taxon>Bacillota</taxon>
        <taxon>Tissierellia</taxon>
        <taxon>Tissierellales</taxon>
        <taxon>Tissierellaceae</taxon>
        <taxon>Tissierella</taxon>
    </lineage>
</organism>
<dbReference type="InterPro" id="IPR007530">
    <property type="entry name" value="Aminoglycoside_adenylylTfrase"/>
</dbReference>
<dbReference type="Pfam" id="PF04439">
    <property type="entry name" value="Adenyl_transf"/>
    <property type="match status" value="1"/>
</dbReference>
<dbReference type="EMBL" id="JANGAC010000007">
    <property type="protein sequence ID" value="MCQ4923644.1"/>
    <property type="molecule type" value="Genomic_DNA"/>
</dbReference>